<organism evidence="2 3">
    <name type="scientific">Dioszegia hungarica</name>
    <dbReference type="NCBI Taxonomy" id="4972"/>
    <lineage>
        <taxon>Eukaryota</taxon>
        <taxon>Fungi</taxon>
        <taxon>Dikarya</taxon>
        <taxon>Basidiomycota</taxon>
        <taxon>Agaricomycotina</taxon>
        <taxon>Tremellomycetes</taxon>
        <taxon>Tremellales</taxon>
        <taxon>Bulleribasidiaceae</taxon>
        <taxon>Dioszegia</taxon>
    </lineage>
</organism>
<dbReference type="Proteomes" id="UP001164286">
    <property type="component" value="Unassembled WGS sequence"/>
</dbReference>
<gene>
    <name evidence="2" type="ORF">MKK02DRAFT_32062</name>
</gene>
<reference evidence="2" key="1">
    <citation type="journal article" date="2022" name="G3 (Bethesda)">
        <title>High quality genome of the basidiomycete yeast Dioszegia hungarica PDD-24b-2 isolated from cloud water.</title>
        <authorList>
            <person name="Jarrige D."/>
            <person name="Haridas S."/>
            <person name="Bleykasten-Grosshans C."/>
            <person name="Joly M."/>
            <person name="Nadalig T."/>
            <person name="Sancelme M."/>
            <person name="Vuilleumier S."/>
            <person name="Grigoriev I.V."/>
            <person name="Amato P."/>
            <person name="Bringel F."/>
        </authorList>
    </citation>
    <scope>NUCLEOTIDE SEQUENCE</scope>
    <source>
        <strain evidence="2">PDD-24b-2</strain>
    </source>
</reference>
<accession>A0AA38LYA7</accession>
<feature type="region of interest" description="Disordered" evidence="1">
    <location>
        <begin position="17"/>
        <end position="38"/>
    </location>
</feature>
<comment type="caution">
    <text evidence="2">The sequence shown here is derived from an EMBL/GenBank/DDBJ whole genome shotgun (WGS) entry which is preliminary data.</text>
</comment>
<proteinExistence type="predicted"/>
<dbReference type="GeneID" id="77727640"/>
<evidence type="ECO:0000256" key="1">
    <source>
        <dbReference type="SAM" id="MobiDB-lite"/>
    </source>
</evidence>
<evidence type="ECO:0008006" key="4">
    <source>
        <dbReference type="Google" id="ProtNLM"/>
    </source>
</evidence>
<evidence type="ECO:0000313" key="2">
    <source>
        <dbReference type="EMBL" id="KAI9638671.1"/>
    </source>
</evidence>
<keyword evidence="3" id="KW-1185">Reference proteome</keyword>
<dbReference type="AlphaFoldDB" id="A0AA38LYA7"/>
<protein>
    <recommendedName>
        <fullName evidence="4">BTB domain-containing protein</fullName>
    </recommendedName>
</protein>
<name>A0AA38LYA7_9TREE</name>
<sequence length="441" mass="48059">MPLQSAANLLQSFCGETEGRLPSVNPHSREQAQLPKPARRVSGTFGVDFEMDLVPSDQEVGTATELGPKRSECRVSERVQYDAGVSKTAKEGAEHGATLAVFGNAEADVLARAVDVDATGPGGGGGVLWRRVCAFRLPSAGRERRSSSWSPAGTLMIRPTEECEDVGVDFDGDVREGLGGGGGVGAKKEGRSETIPETSSAVKARDFLSPSPITTPEAIMSEYIDAKGVLYKVHSEFNGVYIALLDEEGTTACLVEKRILMEASLMFKDMLSGNPEGAKEIHLPDACRWIVQFASALHPDRTFEKALDMVSLTEVVNALIRYDCIGPAQRLLFEGTKDLRAEYLYNALVLASRLDHLQCADGIIAQGYKWYAQDPRPDALSLCPDSGQRQWRSVDAARLQPDWVWALTKASAQCTPRDGRDLRSESYWRRVAGEFVANMTQ</sequence>
<evidence type="ECO:0000313" key="3">
    <source>
        <dbReference type="Proteomes" id="UP001164286"/>
    </source>
</evidence>
<dbReference type="RefSeq" id="XP_052948448.1">
    <property type="nucleotide sequence ID" value="XM_053088435.1"/>
</dbReference>
<dbReference type="EMBL" id="JAKWFO010000003">
    <property type="protein sequence ID" value="KAI9638671.1"/>
    <property type="molecule type" value="Genomic_DNA"/>
</dbReference>
<feature type="region of interest" description="Disordered" evidence="1">
    <location>
        <begin position="179"/>
        <end position="201"/>
    </location>
</feature>